<organism evidence="3 4">
    <name type="scientific">Rhizobium alvei</name>
    <dbReference type="NCBI Taxonomy" id="1132659"/>
    <lineage>
        <taxon>Bacteria</taxon>
        <taxon>Pseudomonadati</taxon>
        <taxon>Pseudomonadota</taxon>
        <taxon>Alphaproteobacteria</taxon>
        <taxon>Hyphomicrobiales</taxon>
        <taxon>Rhizobiaceae</taxon>
        <taxon>Rhizobium/Agrobacterium group</taxon>
        <taxon>Rhizobium</taxon>
    </lineage>
</organism>
<sequence length="275" mass="31373">MKSNKPAKWHQTIDFVGLLTWISLLGLLGFWAWFSINALKLTKAGECYNNITNPIWHLFACLKPNEAGDLLAGVFAPAATVLLAFALFVQMRELKAQRTEMKDTREVFQEQSVLMNAQIEEAKRSANLLEKQNAILAAQEKDRLRRADAAEFDMWLRTIEIIIRSRLGNDDILIYRGGECTEKRSITRIPDHLKETSTETLIARFVSHAKLQREALVALEADIYINPASEYVHKLLEILKILFNISQNSKEISAKFEILDLISILRLLSEYAEAQ</sequence>
<dbReference type="Proteomes" id="UP001174932">
    <property type="component" value="Unassembled WGS sequence"/>
</dbReference>
<feature type="coiled-coil region" evidence="1">
    <location>
        <begin position="91"/>
        <end position="139"/>
    </location>
</feature>
<feature type="transmembrane region" description="Helical" evidence="2">
    <location>
        <begin position="70"/>
        <end position="89"/>
    </location>
</feature>
<evidence type="ECO:0000256" key="2">
    <source>
        <dbReference type="SAM" id="Phobius"/>
    </source>
</evidence>
<evidence type="ECO:0000256" key="1">
    <source>
        <dbReference type="SAM" id="Coils"/>
    </source>
</evidence>
<reference evidence="3" key="1">
    <citation type="journal article" date="2015" name="Int. J. Syst. Evol. Microbiol.">
        <title>Rhizobium alvei sp. nov., isolated from a freshwater river.</title>
        <authorList>
            <person name="Sheu S.Y."/>
            <person name="Huang H.W."/>
            <person name="Young C.C."/>
            <person name="Chen W.M."/>
        </authorList>
    </citation>
    <scope>NUCLEOTIDE SEQUENCE</scope>
    <source>
        <strain evidence="3">TNR-22</strain>
    </source>
</reference>
<accession>A0ABT8YSQ3</accession>
<keyword evidence="2" id="KW-0812">Transmembrane</keyword>
<name>A0ABT8YSQ3_9HYPH</name>
<dbReference type="RefSeq" id="WP_304378669.1">
    <property type="nucleotide sequence ID" value="NZ_JAUOZU010000021.1"/>
</dbReference>
<protein>
    <submittedName>
        <fullName evidence="3">Uncharacterized protein</fullName>
    </submittedName>
</protein>
<keyword evidence="2" id="KW-0472">Membrane</keyword>
<keyword evidence="2" id="KW-1133">Transmembrane helix</keyword>
<keyword evidence="1" id="KW-0175">Coiled coil</keyword>
<dbReference type="EMBL" id="JAUOZU010000021">
    <property type="protein sequence ID" value="MDO6966739.1"/>
    <property type="molecule type" value="Genomic_DNA"/>
</dbReference>
<proteinExistence type="predicted"/>
<keyword evidence="4" id="KW-1185">Reference proteome</keyword>
<comment type="caution">
    <text evidence="3">The sequence shown here is derived from an EMBL/GenBank/DDBJ whole genome shotgun (WGS) entry which is preliminary data.</text>
</comment>
<reference evidence="3" key="2">
    <citation type="submission" date="2023-07" db="EMBL/GenBank/DDBJ databases">
        <authorList>
            <person name="Shen H."/>
        </authorList>
    </citation>
    <scope>NUCLEOTIDE SEQUENCE</scope>
    <source>
        <strain evidence="3">TNR-22</strain>
    </source>
</reference>
<evidence type="ECO:0000313" key="4">
    <source>
        <dbReference type="Proteomes" id="UP001174932"/>
    </source>
</evidence>
<gene>
    <name evidence="3" type="ORF">Q4481_22535</name>
</gene>
<feature type="transmembrane region" description="Helical" evidence="2">
    <location>
        <begin position="12"/>
        <end position="34"/>
    </location>
</feature>
<evidence type="ECO:0000313" key="3">
    <source>
        <dbReference type="EMBL" id="MDO6966739.1"/>
    </source>
</evidence>